<keyword evidence="1" id="KW-0677">Repeat</keyword>
<dbReference type="InterPro" id="IPR002110">
    <property type="entry name" value="Ankyrin_rpt"/>
</dbReference>
<evidence type="ECO:0000256" key="1">
    <source>
        <dbReference type="ARBA" id="ARBA00022737"/>
    </source>
</evidence>
<dbReference type="SMART" id="SM00248">
    <property type="entry name" value="ANK"/>
    <property type="match status" value="14"/>
</dbReference>
<dbReference type="Gene3D" id="3.40.50.300">
    <property type="entry name" value="P-loop containing nucleotide triphosphate hydrolases"/>
    <property type="match status" value="1"/>
</dbReference>
<feature type="repeat" description="ANK" evidence="3">
    <location>
        <begin position="1391"/>
        <end position="1423"/>
    </location>
</feature>
<keyword evidence="2 3" id="KW-0040">ANK repeat</keyword>
<dbReference type="InterPro" id="IPR036770">
    <property type="entry name" value="Ankyrin_rpt-contain_sf"/>
</dbReference>
<feature type="repeat" description="ANK" evidence="3">
    <location>
        <begin position="1292"/>
        <end position="1324"/>
    </location>
</feature>
<feature type="repeat" description="ANK" evidence="3">
    <location>
        <begin position="1259"/>
        <end position="1291"/>
    </location>
</feature>
<accession>A0A8J6HCG8</accession>
<comment type="caution">
    <text evidence="5">The sequence shown here is derived from an EMBL/GenBank/DDBJ whole genome shotgun (WGS) entry which is preliminary data.</text>
</comment>
<feature type="repeat" description="ANK" evidence="3">
    <location>
        <begin position="1424"/>
        <end position="1456"/>
    </location>
</feature>
<dbReference type="PRINTS" id="PR01415">
    <property type="entry name" value="ANKYRIN"/>
</dbReference>
<dbReference type="PANTHER" id="PTHR24171:SF9">
    <property type="entry name" value="ANKYRIN REPEAT DOMAIN-CONTAINING PROTEIN 39"/>
    <property type="match status" value="1"/>
</dbReference>
<feature type="region of interest" description="Disordered" evidence="4">
    <location>
        <begin position="1590"/>
        <end position="1676"/>
    </location>
</feature>
<dbReference type="PROSITE" id="PS50088">
    <property type="entry name" value="ANK_REPEAT"/>
    <property type="match status" value="12"/>
</dbReference>
<dbReference type="Proteomes" id="UP000719412">
    <property type="component" value="Unassembled WGS sequence"/>
</dbReference>
<dbReference type="EMBL" id="JABDTM020026255">
    <property type="protein sequence ID" value="KAH0812149.1"/>
    <property type="molecule type" value="Genomic_DNA"/>
</dbReference>
<dbReference type="SUPFAM" id="SSF48403">
    <property type="entry name" value="Ankyrin repeat"/>
    <property type="match status" value="2"/>
</dbReference>
<evidence type="ECO:0000313" key="6">
    <source>
        <dbReference type="Proteomes" id="UP000719412"/>
    </source>
</evidence>
<name>A0A8J6HCG8_TENMO</name>
<evidence type="ECO:0008006" key="7">
    <source>
        <dbReference type="Google" id="ProtNLM"/>
    </source>
</evidence>
<feature type="repeat" description="ANK" evidence="3">
    <location>
        <begin position="1226"/>
        <end position="1258"/>
    </location>
</feature>
<reference evidence="5" key="1">
    <citation type="journal article" date="2020" name="J Insects Food Feed">
        <title>The yellow mealworm (Tenebrio molitor) genome: a resource for the emerging insects as food and feed industry.</title>
        <authorList>
            <person name="Eriksson T."/>
            <person name="Andere A."/>
            <person name="Kelstrup H."/>
            <person name="Emery V."/>
            <person name="Picard C."/>
        </authorList>
    </citation>
    <scope>NUCLEOTIDE SEQUENCE</scope>
    <source>
        <strain evidence="5">Stoneville</strain>
        <tissue evidence="5">Whole head</tissue>
    </source>
</reference>
<proteinExistence type="predicted"/>
<dbReference type="Pfam" id="PF00023">
    <property type="entry name" value="Ank"/>
    <property type="match status" value="1"/>
</dbReference>
<feature type="compositionally biased region" description="Basic and acidic residues" evidence="4">
    <location>
        <begin position="1646"/>
        <end position="1676"/>
    </location>
</feature>
<feature type="repeat" description="ANK" evidence="3">
    <location>
        <begin position="1325"/>
        <end position="1357"/>
    </location>
</feature>
<dbReference type="Gene3D" id="1.25.40.20">
    <property type="entry name" value="Ankyrin repeat-containing domain"/>
    <property type="match status" value="6"/>
</dbReference>
<evidence type="ECO:0000313" key="5">
    <source>
        <dbReference type="EMBL" id="KAH0812149.1"/>
    </source>
</evidence>
<feature type="repeat" description="ANK" evidence="3">
    <location>
        <begin position="1523"/>
        <end position="1555"/>
    </location>
</feature>
<protein>
    <recommendedName>
        <fullName evidence="7">NACHT domain-containing protein</fullName>
    </recommendedName>
</protein>
<dbReference type="SUPFAM" id="SSF52540">
    <property type="entry name" value="P-loop containing nucleoside triphosphate hydrolases"/>
    <property type="match status" value="1"/>
</dbReference>
<sequence>MLDFGATSIKWVSRHETMSTKTRCVHKDGQIRSLCFFQKCPSLAGENTPGLGIEYEILIPAYFALKLNTEHIKDFQIESNVKKLGNFDDVVIDVTKNETNVSFAIQLKHKEGKNKHLLPETFEAENGDFSLKKYCEAFKGLSDVDKRRQFILYTNAKFNPRRAAKVTNFTMIQDDRCDGNIFLNFGGGNVYKFEVNGETTENGNITKSDYEIFFSRFKLFVCQKNVEDLKADIVKILQNDTMYVVQKYQDLFRNWHQGIFTNKKIDKATVNVHLIDIFLSPFITTDHYIPVGQNEKLKLFEKVIKEFDVTLVNDSFENFKENLTNDFNPEEGTEEMFKSYKKLYKIKPNAKVDECILRLAKEIKIIDKSVKVLENEVKLKVLQYLFEKPIIVKFNETSKKLIYKIMELHQLGSKIKFIVVGQGIQLHRPSRFRIFENVNDLRNKADLYSEVTRICRLSLQGRKETTLEVLIDSCEEICKHVGAKEILQMLKGKFLIGQATESLSSFYINRKVCFKVEKIDEFLDGKFFEKHLTLVKFDRNVTKIQNEIRKRNINVVDVHDYLKSTQILNKPMIISTNKEYSEQLLQGVLEKGDNKSVVYLRIFEDNGFLIISIEENQIHCLIRPINILCSDPGTGKTTLLKKLRNECDSRFWTIEVDLKTHNDFFNTKHDVDELLNLLIEGNENSFLKHIRDAFRSKKKVYFYFDGLDEMENSCVDNVLDSVKALSSEGFHIWISSRKNLKTKLEDRFGKVAMDIEEIEEEQQKFYIRNRLKGEYNHEQVENLISKIFNNTDIDNNRQISGKVLQLYIITQNFLVDKELHQKKTEHTSTFVFTKMYDWFFRGRIKHNLDKEESKNPHLSMAEEEDILERYELLAVHSVLGEEVFQKLKMDLRGARRFLNKIKTNKDPLGIVTKVNDKEKAVFEHFTYGEYFAGLFFSSNFDKARLIREELFSDGHKNLMMILNVILAEDNPLHLAVIYRNVDQIAKLIENENVYDKAGRNPLHLATYVEPRFVDRQTSLFEVNIKARKYLTNIAILEKTVNFNYADCDKLFQLNALEYAFKNKSFVSVEMILKTCENAKEELHQYTQKYINNDNFVVFCLTHGCKNLLSSIFENSEKSKNYIKENALIIIQNTIESCYFQEIETFRFVIDTLNDDFNVECVRYALHLAAKYGKTYAVQILLEKGASVNALTTDNETPLHLACKCGDLKTVALLIEKGASVNALKTDNETPLHLASRFGYLETVELLIDKGASVNALKTDNEIPLHLASERGDLKTVELLIEKGSSVNAPATDNETPLHLASKRGDLKTVALLIEKGASVNSLTTDNETPLHLVSKRGDLKTVALLIEKGASVNSLTTDNETPLHLACKRGDLKTVALLIEKGASVNALKTDNETPLHLASRFRYLKTVALLIEKGASVNALKTDNETPLHLASRFGYLETVKLLIEEGASVKVPATDNKSPLHLTFKFGYLETVSLLIEKGASLNAVTTNNETPLHLASRFGYLETVELLIEKGASVNALTTDNKTPLHLASESGNSEIVELLIKKGASVDMDMAAVVYQVVDQQRHVFAHANAGSSPMRMPVSAPEIRASTMPFGPATLSGSRNPEPKEPDETLDTNNTERPGVGEALSLQLPDQPDLKPVINLSDKEQQIENDKDVGGNKEAKKKEISKMTVED</sequence>
<feature type="repeat" description="ANK" evidence="3">
    <location>
        <begin position="1490"/>
        <end position="1522"/>
    </location>
</feature>
<feature type="repeat" description="ANK" evidence="3">
    <location>
        <begin position="1193"/>
        <end position="1225"/>
    </location>
</feature>
<dbReference type="PROSITE" id="PS50297">
    <property type="entry name" value="ANK_REP_REGION"/>
    <property type="match status" value="12"/>
</dbReference>
<reference evidence="5" key="2">
    <citation type="submission" date="2021-08" db="EMBL/GenBank/DDBJ databases">
        <authorList>
            <person name="Eriksson T."/>
        </authorList>
    </citation>
    <scope>NUCLEOTIDE SEQUENCE</scope>
    <source>
        <strain evidence="5">Stoneville</strain>
        <tissue evidence="5">Whole head</tissue>
    </source>
</reference>
<dbReference type="Pfam" id="PF12796">
    <property type="entry name" value="Ank_2"/>
    <property type="match status" value="3"/>
</dbReference>
<evidence type="ECO:0000256" key="3">
    <source>
        <dbReference type="PROSITE-ProRule" id="PRU00023"/>
    </source>
</evidence>
<dbReference type="PANTHER" id="PTHR24171">
    <property type="entry name" value="ANKYRIN REPEAT DOMAIN-CONTAINING PROTEIN 39-RELATED"/>
    <property type="match status" value="1"/>
</dbReference>
<feature type="repeat" description="ANK" evidence="3">
    <location>
        <begin position="1164"/>
        <end position="1192"/>
    </location>
</feature>
<feature type="repeat" description="ANK" evidence="3">
    <location>
        <begin position="1358"/>
        <end position="1390"/>
    </location>
</feature>
<evidence type="ECO:0000256" key="2">
    <source>
        <dbReference type="ARBA" id="ARBA00023043"/>
    </source>
</evidence>
<evidence type="ECO:0000256" key="4">
    <source>
        <dbReference type="SAM" id="MobiDB-lite"/>
    </source>
</evidence>
<keyword evidence="6" id="KW-1185">Reference proteome</keyword>
<dbReference type="InterPro" id="IPR027417">
    <property type="entry name" value="P-loop_NTPase"/>
</dbReference>
<feature type="repeat" description="ANK" evidence="3">
    <location>
        <begin position="1457"/>
        <end position="1489"/>
    </location>
</feature>
<dbReference type="Pfam" id="PF13637">
    <property type="entry name" value="Ank_4"/>
    <property type="match status" value="1"/>
</dbReference>
<gene>
    <name evidence="5" type="ORF">GEV33_010642</name>
</gene>
<organism evidence="5 6">
    <name type="scientific">Tenebrio molitor</name>
    <name type="common">Yellow mealworm beetle</name>
    <dbReference type="NCBI Taxonomy" id="7067"/>
    <lineage>
        <taxon>Eukaryota</taxon>
        <taxon>Metazoa</taxon>
        <taxon>Ecdysozoa</taxon>
        <taxon>Arthropoda</taxon>
        <taxon>Hexapoda</taxon>
        <taxon>Insecta</taxon>
        <taxon>Pterygota</taxon>
        <taxon>Neoptera</taxon>
        <taxon>Endopterygota</taxon>
        <taxon>Coleoptera</taxon>
        <taxon>Polyphaga</taxon>
        <taxon>Cucujiformia</taxon>
        <taxon>Tenebrionidae</taxon>
        <taxon>Tenebrio</taxon>
    </lineage>
</organism>